<evidence type="ECO:0000313" key="1">
    <source>
        <dbReference type="EMBL" id="QBP17939.1"/>
    </source>
</evidence>
<dbReference type="Proteomes" id="UP000294321">
    <property type="component" value="Chromosome"/>
</dbReference>
<dbReference type="RefSeq" id="WP_133441484.1">
    <property type="nucleotide sequence ID" value="NZ_CP034726.1"/>
</dbReference>
<proteinExistence type="predicted"/>
<gene>
    <name evidence="1" type="ORF">ELX58_01970</name>
</gene>
<keyword evidence="2" id="KW-1185">Reference proteome</keyword>
<evidence type="ECO:0000313" key="2">
    <source>
        <dbReference type="Proteomes" id="UP000294321"/>
    </source>
</evidence>
<dbReference type="AlphaFoldDB" id="A0A4V1ALK7"/>
<sequence length="128" mass="15172">MKISDLHPVKLRVFKKKNFYACDHHYHDWQLDWSRLKELITDNSELMAQVKAGIAEDWLDTNGVIWDDRIGYHLHPNSPYNAIDSVFWAYSPWGTPCIVITFLDETTRAYALYTHGRDRTFHYLGNRK</sequence>
<organism evidence="1 2">
    <name type="scientific">Acetilactobacillus jinshanensis</name>
    <dbReference type="NCBI Taxonomy" id="1720083"/>
    <lineage>
        <taxon>Bacteria</taxon>
        <taxon>Bacillati</taxon>
        <taxon>Bacillota</taxon>
        <taxon>Bacilli</taxon>
        <taxon>Lactobacillales</taxon>
        <taxon>Lactobacillaceae</taxon>
        <taxon>Acetilactobacillus</taxon>
    </lineage>
</organism>
<dbReference type="KEGG" id="lji:ELX58_01970"/>
<reference evidence="2" key="1">
    <citation type="submission" date="2018-12" db="EMBL/GenBank/DDBJ databases">
        <title>A new species of lactobacillus.</title>
        <authorList>
            <person name="Jian Y."/>
            <person name="Xin L."/>
            <person name="Hong Z.J."/>
            <person name="Ming L.Z."/>
            <person name="Hong X.Z."/>
        </authorList>
    </citation>
    <scope>NUCLEOTIDE SEQUENCE [LARGE SCALE GENOMIC DNA]</scope>
    <source>
        <strain evidence="2">HSLZ-75</strain>
    </source>
</reference>
<dbReference type="OrthoDB" id="2300309at2"/>
<protein>
    <submittedName>
        <fullName evidence="1">Uncharacterized protein</fullName>
    </submittedName>
</protein>
<dbReference type="EMBL" id="CP034726">
    <property type="protein sequence ID" value="QBP17939.1"/>
    <property type="molecule type" value="Genomic_DNA"/>
</dbReference>
<accession>A0A4V1ALK7</accession>
<name>A0A4V1ALK7_9LACO</name>